<gene>
    <name evidence="15" type="ORF">FC48_GL001003</name>
</gene>
<reference evidence="15 16" key="1">
    <citation type="journal article" date="2015" name="Genome Announc.">
        <title>Expanding the biotechnology potential of lactobacilli through comparative genomics of 213 strains and associated genera.</title>
        <authorList>
            <person name="Sun Z."/>
            <person name="Harris H.M."/>
            <person name="McCann A."/>
            <person name="Guo C."/>
            <person name="Argimon S."/>
            <person name="Zhang W."/>
            <person name="Yang X."/>
            <person name="Jeffery I.B."/>
            <person name="Cooney J.C."/>
            <person name="Kagawa T.F."/>
            <person name="Liu W."/>
            <person name="Song Y."/>
            <person name="Salvetti E."/>
            <person name="Wrobel A."/>
            <person name="Rasinkangas P."/>
            <person name="Parkhill J."/>
            <person name="Rea M.C."/>
            <person name="O'Sullivan O."/>
            <person name="Ritari J."/>
            <person name="Douillard F.P."/>
            <person name="Paul Ross R."/>
            <person name="Yang R."/>
            <person name="Briner A.E."/>
            <person name="Felis G.E."/>
            <person name="de Vos W.M."/>
            <person name="Barrangou R."/>
            <person name="Klaenhammer T.R."/>
            <person name="Caufield P.W."/>
            <person name="Cui Y."/>
            <person name="Zhang H."/>
            <person name="O'Toole P.W."/>
        </authorList>
    </citation>
    <scope>NUCLEOTIDE SEQUENCE [LARGE SCALE GENOMIC DNA]</scope>
    <source>
        <strain evidence="15 16">DSM 20452</strain>
    </source>
</reference>
<dbReference type="PANTHER" id="PTHR30027">
    <property type="entry name" value="RIBOSOMAL RNA SMALL SUBUNIT METHYLTRANSFERASE E"/>
    <property type="match status" value="1"/>
</dbReference>
<dbReference type="GO" id="GO:0070042">
    <property type="term" value="F:rRNA (uridine-N3-)-methyltransferase activity"/>
    <property type="evidence" value="ECO:0007669"/>
    <property type="project" value="TreeGrafter"/>
</dbReference>
<dbReference type="InterPro" id="IPR046887">
    <property type="entry name" value="RsmE_PUA-like"/>
</dbReference>
<comment type="caution">
    <text evidence="15">The sequence shown here is derived from an EMBL/GenBank/DDBJ whole genome shotgun (WGS) entry which is preliminary data.</text>
</comment>
<keyword evidence="5 12" id="KW-0963">Cytoplasm</keyword>
<dbReference type="NCBIfam" id="NF008691">
    <property type="entry name" value="PRK11713.1-4"/>
    <property type="match status" value="1"/>
</dbReference>
<proteinExistence type="inferred from homology"/>
<evidence type="ECO:0000256" key="11">
    <source>
        <dbReference type="ARBA" id="ARBA00047944"/>
    </source>
</evidence>
<evidence type="ECO:0000313" key="16">
    <source>
        <dbReference type="Proteomes" id="UP000051612"/>
    </source>
</evidence>
<evidence type="ECO:0000256" key="2">
    <source>
        <dbReference type="ARBA" id="ARBA00005528"/>
    </source>
</evidence>
<dbReference type="EC" id="2.1.1.193" evidence="3 12"/>
<evidence type="ECO:0000259" key="14">
    <source>
        <dbReference type="Pfam" id="PF20260"/>
    </source>
</evidence>
<evidence type="ECO:0000256" key="9">
    <source>
        <dbReference type="ARBA" id="ARBA00022691"/>
    </source>
</evidence>
<comment type="similarity">
    <text evidence="2 12">Belongs to the RNA methyltransferase RsmE family.</text>
</comment>
<dbReference type="GO" id="GO:0070475">
    <property type="term" value="P:rRNA base methylation"/>
    <property type="evidence" value="ECO:0007669"/>
    <property type="project" value="TreeGrafter"/>
</dbReference>
<dbReference type="PANTHER" id="PTHR30027:SF3">
    <property type="entry name" value="16S RRNA (URACIL(1498)-N(3))-METHYLTRANSFERASE"/>
    <property type="match status" value="1"/>
</dbReference>
<dbReference type="CDD" id="cd18084">
    <property type="entry name" value="RsmE-like"/>
    <property type="match status" value="1"/>
</dbReference>
<dbReference type="EMBL" id="AYYN01000140">
    <property type="protein sequence ID" value="KRM73727.1"/>
    <property type="molecule type" value="Genomic_DNA"/>
</dbReference>
<dbReference type="InterPro" id="IPR006700">
    <property type="entry name" value="RsmE"/>
</dbReference>
<comment type="subcellular location">
    <subcellularLocation>
        <location evidence="1 12">Cytoplasm</location>
    </subcellularLocation>
</comment>
<evidence type="ECO:0000313" key="15">
    <source>
        <dbReference type="EMBL" id="KRM73727.1"/>
    </source>
</evidence>
<accession>A0A0R2B378</accession>
<sequence length="249" mass="27729">MQRYFYNEMLANEQFILPKDIYKHAITVMRMRVGDKFELVTPDKQVQLMEVTAVDKHQARAKVVETFSHQTELPVVTTIACGLSKGDKAELIVQKGTELGADKFIFFKGDFSVAKWDDKKQAKKIMRLEKIALAAAEQSHRTTIPTISYCNSLKELKLASDELGIVAYEEAAKQGEKANLVKIIEQLTARKAPHLTAVFGPEGGLSTNEIELLTQAGFIQAGLGPRIMRAETAPLYLLATLSYALELVK</sequence>
<dbReference type="NCBIfam" id="TIGR00046">
    <property type="entry name" value="RsmE family RNA methyltransferase"/>
    <property type="match status" value="1"/>
</dbReference>
<organism evidence="15 16">
    <name type="scientific">Ligilactobacillus murinus DSM 20452 = NBRC 14221</name>
    <dbReference type="NCBI Taxonomy" id="1423772"/>
    <lineage>
        <taxon>Bacteria</taxon>
        <taxon>Bacillati</taxon>
        <taxon>Bacillota</taxon>
        <taxon>Bacilli</taxon>
        <taxon>Lactobacillales</taxon>
        <taxon>Lactobacillaceae</taxon>
        <taxon>Ligilactobacillus</taxon>
    </lineage>
</organism>
<dbReference type="AlphaFoldDB" id="A0A0R2B378"/>
<keyword evidence="8 12" id="KW-0808">Transferase</keyword>
<feature type="domain" description="Ribosomal RNA small subunit methyltransferase E PUA-like" evidence="14">
    <location>
        <begin position="17"/>
        <end position="63"/>
    </location>
</feature>
<dbReference type="RefSeq" id="WP_056959636.1">
    <property type="nucleotide sequence ID" value="NZ_AYYN01000140.1"/>
</dbReference>
<evidence type="ECO:0000256" key="8">
    <source>
        <dbReference type="ARBA" id="ARBA00022679"/>
    </source>
</evidence>
<protein>
    <recommendedName>
        <fullName evidence="4 12">Ribosomal RNA small subunit methyltransferase E</fullName>
        <ecNumber evidence="3 12">2.1.1.193</ecNumber>
    </recommendedName>
</protein>
<evidence type="ECO:0000256" key="4">
    <source>
        <dbReference type="ARBA" id="ARBA00013673"/>
    </source>
</evidence>
<dbReference type="Pfam" id="PF04452">
    <property type="entry name" value="Methyltrans_RNA"/>
    <property type="match status" value="1"/>
</dbReference>
<dbReference type="InterPro" id="IPR029028">
    <property type="entry name" value="Alpha/beta_knot_MTases"/>
</dbReference>
<evidence type="ECO:0000256" key="3">
    <source>
        <dbReference type="ARBA" id="ARBA00012328"/>
    </source>
</evidence>
<dbReference type="InterPro" id="IPR029026">
    <property type="entry name" value="tRNA_m1G_MTases_N"/>
</dbReference>
<evidence type="ECO:0000256" key="12">
    <source>
        <dbReference type="PIRNR" id="PIRNR015601"/>
    </source>
</evidence>
<dbReference type="InterPro" id="IPR046886">
    <property type="entry name" value="RsmE_MTase_dom"/>
</dbReference>
<evidence type="ECO:0000256" key="1">
    <source>
        <dbReference type="ARBA" id="ARBA00004496"/>
    </source>
</evidence>
<evidence type="ECO:0000256" key="10">
    <source>
        <dbReference type="ARBA" id="ARBA00025699"/>
    </source>
</evidence>
<keyword evidence="7 12" id="KW-0489">Methyltransferase</keyword>
<dbReference type="SUPFAM" id="SSF75217">
    <property type="entry name" value="alpha/beta knot"/>
    <property type="match status" value="1"/>
</dbReference>
<evidence type="ECO:0000259" key="13">
    <source>
        <dbReference type="Pfam" id="PF04452"/>
    </source>
</evidence>
<dbReference type="PATRIC" id="fig|1423772.3.peg.1078"/>
<dbReference type="Proteomes" id="UP000051612">
    <property type="component" value="Unassembled WGS sequence"/>
</dbReference>
<dbReference type="Pfam" id="PF20260">
    <property type="entry name" value="PUA_4"/>
    <property type="match status" value="1"/>
</dbReference>
<dbReference type="Gene3D" id="3.40.1280.10">
    <property type="match status" value="1"/>
</dbReference>
<dbReference type="SUPFAM" id="SSF88697">
    <property type="entry name" value="PUA domain-like"/>
    <property type="match status" value="1"/>
</dbReference>
<comment type="function">
    <text evidence="10 12">Specifically methylates the N3 position of the uracil ring of uridine 1498 (m3U1498) in 16S rRNA. Acts on the fully assembled 30S ribosomal subunit.</text>
</comment>
<keyword evidence="9 12" id="KW-0949">S-adenosyl-L-methionine</keyword>
<dbReference type="GO" id="GO:0005737">
    <property type="term" value="C:cytoplasm"/>
    <property type="evidence" value="ECO:0007669"/>
    <property type="project" value="UniProtKB-SubCell"/>
</dbReference>
<dbReference type="PIRSF" id="PIRSF015601">
    <property type="entry name" value="MTase_slr0722"/>
    <property type="match status" value="1"/>
</dbReference>
<evidence type="ECO:0000256" key="7">
    <source>
        <dbReference type="ARBA" id="ARBA00022603"/>
    </source>
</evidence>
<comment type="catalytic activity">
    <reaction evidence="11 12">
        <text>uridine(1498) in 16S rRNA + S-adenosyl-L-methionine = N(3)-methyluridine(1498) in 16S rRNA + S-adenosyl-L-homocysteine + H(+)</text>
        <dbReference type="Rhea" id="RHEA:42920"/>
        <dbReference type="Rhea" id="RHEA-COMP:10283"/>
        <dbReference type="Rhea" id="RHEA-COMP:10284"/>
        <dbReference type="ChEBI" id="CHEBI:15378"/>
        <dbReference type="ChEBI" id="CHEBI:57856"/>
        <dbReference type="ChEBI" id="CHEBI:59789"/>
        <dbReference type="ChEBI" id="CHEBI:65315"/>
        <dbReference type="ChEBI" id="CHEBI:74502"/>
        <dbReference type="EC" id="2.1.1.193"/>
    </reaction>
</comment>
<evidence type="ECO:0000256" key="5">
    <source>
        <dbReference type="ARBA" id="ARBA00022490"/>
    </source>
</evidence>
<name>A0A0R2B378_9LACO</name>
<dbReference type="InterPro" id="IPR015947">
    <property type="entry name" value="PUA-like_sf"/>
</dbReference>
<feature type="domain" description="Ribosomal RNA small subunit methyltransferase E methyltransferase" evidence="13">
    <location>
        <begin position="72"/>
        <end position="241"/>
    </location>
</feature>
<evidence type="ECO:0000256" key="6">
    <source>
        <dbReference type="ARBA" id="ARBA00022552"/>
    </source>
</evidence>
<keyword evidence="6 12" id="KW-0698">rRNA processing</keyword>